<dbReference type="GO" id="GO:0071949">
    <property type="term" value="F:FAD binding"/>
    <property type="evidence" value="ECO:0007669"/>
    <property type="project" value="InterPro"/>
</dbReference>
<gene>
    <name evidence="7" type="ORF">N8I77_009737</name>
</gene>
<dbReference type="Proteomes" id="UP001265746">
    <property type="component" value="Unassembled WGS sequence"/>
</dbReference>
<dbReference type="AlphaFoldDB" id="A0AAD9SA46"/>
<comment type="cofactor">
    <cofactor evidence="1">
        <name>FAD</name>
        <dbReference type="ChEBI" id="CHEBI:57692"/>
    </cofactor>
</comment>
<protein>
    <recommendedName>
        <fullName evidence="6">FAD-binding PCMH-type domain-containing protein</fullName>
    </recommendedName>
</protein>
<evidence type="ECO:0000256" key="2">
    <source>
        <dbReference type="ARBA" id="ARBA00005466"/>
    </source>
</evidence>
<dbReference type="Gene3D" id="3.30.43.10">
    <property type="entry name" value="Uridine Diphospho-n-acetylenolpyruvylglucosamine Reductase, domain 2"/>
    <property type="match status" value="1"/>
</dbReference>
<comment type="similarity">
    <text evidence="2">Belongs to the oxygen-dependent FAD-linked oxidoreductase family.</text>
</comment>
<dbReference type="Pfam" id="PF01565">
    <property type="entry name" value="FAD_binding_4"/>
    <property type="match status" value="1"/>
</dbReference>
<comment type="caution">
    <text evidence="7">The sequence shown here is derived from an EMBL/GenBank/DDBJ whole genome shotgun (WGS) entry which is preliminary data.</text>
</comment>
<dbReference type="InterPro" id="IPR016167">
    <property type="entry name" value="FAD-bd_PCMH_sub1"/>
</dbReference>
<reference evidence="7" key="1">
    <citation type="submission" date="2023-06" db="EMBL/GenBank/DDBJ databases">
        <authorList>
            <person name="Noh H."/>
        </authorList>
    </citation>
    <scope>NUCLEOTIDE SEQUENCE</scope>
    <source>
        <strain evidence="7">DUCC20226</strain>
    </source>
</reference>
<keyword evidence="8" id="KW-1185">Reference proteome</keyword>
<evidence type="ECO:0000256" key="4">
    <source>
        <dbReference type="ARBA" id="ARBA00022827"/>
    </source>
</evidence>
<dbReference type="InterPro" id="IPR036318">
    <property type="entry name" value="FAD-bd_PCMH-like_sf"/>
</dbReference>
<evidence type="ECO:0000259" key="6">
    <source>
        <dbReference type="PROSITE" id="PS51387"/>
    </source>
</evidence>
<dbReference type="Gene3D" id="3.30.465.10">
    <property type="match status" value="1"/>
</dbReference>
<feature type="domain" description="FAD-binding PCMH-type" evidence="6">
    <location>
        <begin position="33"/>
        <end position="204"/>
    </location>
</feature>
<dbReference type="InterPro" id="IPR006094">
    <property type="entry name" value="Oxid_FAD_bind_N"/>
</dbReference>
<evidence type="ECO:0000256" key="5">
    <source>
        <dbReference type="ARBA" id="ARBA00023002"/>
    </source>
</evidence>
<dbReference type="InterPro" id="IPR050416">
    <property type="entry name" value="FAD-linked_Oxidoreductase"/>
</dbReference>
<keyword evidence="3" id="KW-0285">Flavoprotein</keyword>
<dbReference type="PANTHER" id="PTHR42973:SF39">
    <property type="entry name" value="FAD-BINDING PCMH-TYPE DOMAIN-CONTAINING PROTEIN"/>
    <property type="match status" value="1"/>
</dbReference>
<dbReference type="Gene3D" id="3.40.462.20">
    <property type="match status" value="1"/>
</dbReference>
<dbReference type="InterPro" id="IPR016169">
    <property type="entry name" value="FAD-bd_PCMH_sub2"/>
</dbReference>
<organism evidence="7 8">
    <name type="scientific">Phomopsis amygdali</name>
    <name type="common">Fusicoccum amygdali</name>
    <dbReference type="NCBI Taxonomy" id="1214568"/>
    <lineage>
        <taxon>Eukaryota</taxon>
        <taxon>Fungi</taxon>
        <taxon>Dikarya</taxon>
        <taxon>Ascomycota</taxon>
        <taxon>Pezizomycotina</taxon>
        <taxon>Sordariomycetes</taxon>
        <taxon>Sordariomycetidae</taxon>
        <taxon>Diaporthales</taxon>
        <taxon>Diaporthaceae</taxon>
        <taxon>Diaporthe</taxon>
    </lineage>
</organism>
<accession>A0AAD9SA46</accession>
<evidence type="ECO:0000256" key="1">
    <source>
        <dbReference type="ARBA" id="ARBA00001974"/>
    </source>
</evidence>
<dbReference type="PANTHER" id="PTHR42973">
    <property type="entry name" value="BINDING OXIDOREDUCTASE, PUTATIVE (AFU_ORTHOLOGUE AFUA_1G17690)-RELATED"/>
    <property type="match status" value="1"/>
</dbReference>
<dbReference type="PROSITE" id="PS51387">
    <property type="entry name" value="FAD_PCMH"/>
    <property type="match status" value="1"/>
</dbReference>
<dbReference type="SUPFAM" id="SSF56176">
    <property type="entry name" value="FAD-binding/transporter-associated domain-like"/>
    <property type="match status" value="1"/>
</dbReference>
<evidence type="ECO:0000313" key="8">
    <source>
        <dbReference type="Proteomes" id="UP001265746"/>
    </source>
</evidence>
<keyword evidence="5" id="KW-0560">Oxidoreductase</keyword>
<proteinExistence type="inferred from homology"/>
<keyword evidence="4" id="KW-0274">FAD</keyword>
<sequence length="435" mass="49145">MDDLQLPVVWRDEPESSQKYEAQRRRVFTLRVPNRYPISIVRPRNVAQVVSAVKLAVQKDVRVAIRSGGHSWACWSLRQDSVLIDLVDFKHLSYNYSTEILEASPGTIGTELAEYLRPRARFLPAGHFASVALGGFILQGGMGLNARGFGWAASFLQAIDVVTAKGEILHCDKEQHSDLFWAARGAGPGFPAVVTRFYLKTMPAFPIQLNSTYIYPIAEYDALKTWINEILPNLHRNTEPVFHIMNDPDQGYFIAVLVVARAQSEAEARSYLQVLVDTHPPNALKVTEQQPSDEIEDYEASWSLMPPNHRWVADNVYLDNNVDLAETVKAAFTSLPKGGIAYWEPMNPVSPYKDAGEDEWHETWIRKSMNGLRKSQKGAYLGDKDLQFHDTKYWSDEAGKKLMLIRKKWDPEGRICGYLDKNDESGVHGIPNKLG</sequence>
<evidence type="ECO:0000313" key="7">
    <source>
        <dbReference type="EMBL" id="KAK2603266.1"/>
    </source>
</evidence>
<dbReference type="EMBL" id="JAUJFL010000005">
    <property type="protein sequence ID" value="KAK2603266.1"/>
    <property type="molecule type" value="Genomic_DNA"/>
</dbReference>
<dbReference type="InterPro" id="IPR016166">
    <property type="entry name" value="FAD-bd_PCMH"/>
</dbReference>
<name>A0AAD9SA46_PHOAM</name>
<dbReference type="GO" id="GO:0016491">
    <property type="term" value="F:oxidoreductase activity"/>
    <property type="evidence" value="ECO:0007669"/>
    <property type="project" value="UniProtKB-KW"/>
</dbReference>
<evidence type="ECO:0000256" key="3">
    <source>
        <dbReference type="ARBA" id="ARBA00022630"/>
    </source>
</evidence>